<keyword evidence="1" id="KW-1133">Transmembrane helix</keyword>
<keyword evidence="1" id="KW-0472">Membrane</keyword>
<dbReference type="RefSeq" id="XP_015694015.1">
    <property type="nucleotide sequence ID" value="XM_015838529.1"/>
</dbReference>
<dbReference type="HOGENOM" id="CLU_167304_0_0_1"/>
<dbReference type="GeneID" id="102709373"/>
<keyword evidence="3" id="KW-1185">Reference proteome</keyword>
<dbReference type="eggNOG" id="ENOG502R4S9">
    <property type="taxonomic scope" value="Eukaryota"/>
</dbReference>
<gene>
    <name evidence="2" type="primary">LOC102709373</name>
</gene>
<sequence>MAGDLVTAIVFALAATALGGPEALRLLRDLAGRNPVADVAMLVGVMCAATAPVLGAMLLVRYIRVAGNAPDPFTRLFARVTLTVAAAAIFLVAVWLVAVPDAKFACSA</sequence>
<name>J3MC51_ORYBR</name>
<proteinExistence type="predicted"/>
<accession>J3MC51</accession>
<keyword evidence="1" id="KW-0812">Transmembrane</keyword>
<reference evidence="2" key="1">
    <citation type="journal article" date="2013" name="Nat. Commun.">
        <title>Whole-genome sequencing of Oryza brachyantha reveals mechanisms underlying Oryza genome evolution.</title>
        <authorList>
            <person name="Chen J."/>
            <person name="Huang Q."/>
            <person name="Gao D."/>
            <person name="Wang J."/>
            <person name="Lang Y."/>
            <person name="Liu T."/>
            <person name="Li B."/>
            <person name="Bai Z."/>
            <person name="Luis Goicoechea J."/>
            <person name="Liang C."/>
            <person name="Chen C."/>
            <person name="Zhang W."/>
            <person name="Sun S."/>
            <person name="Liao Y."/>
            <person name="Zhang X."/>
            <person name="Yang L."/>
            <person name="Song C."/>
            <person name="Wang M."/>
            <person name="Shi J."/>
            <person name="Liu G."/>
            <person name="Liu J."/>
            <person name="Zhou H."/>
            <person name="Zhou W."/>
            <person name="Yu Q."/>
            <person name="An N."/>
            <person name="Chen Y."/>
            <person name="Cai Q."/>
            <person name="Wang B."/>
            <person name="Liu B."/>
            <person name="Min J."/>
            <person name="Huang Y."/>
            <person name="Wu H."/>
            <person name="Li Z."/>
            <person name="Zhang Y."/>
            <person name="Yin Y."/>
            <person name="Song W."/>
            <person name="Jiang J."/>
            <person name="Jackson S.A."/>
            <person name="Wing R.A."/>
            <person name="Wang J."/>
            <person name="Chen M."/>
        </authorList>
    </citation>
    <scope>NUCLEOTIDE SEQUENCE [LARGE SCALE GENOMIC DNA]</scope>
    <source>
        <strain evidence="2">cv. IRGC 101232</strain>
    </source>
</reference>
<protein>
    <submittedName>
        <fullName evidence="2">Uncharacterized protein</fullName>
    </submittedName>
</protein>
<evidence type="ECO:0000313" key="3">
    <source>
        <dbReference type="Proteomes" id="UP000006038"/>
    </source>
</evidence>
<dbReference type="KEGG" id="obr:102709373"/>
<dbReference type="AlphaFoldDB" id="J3MC51"/>
<dbReference type="EnsemblPlants" id="OB06G15950.1">
    <property type="protein sequence ID" value="OB06G15950.1"/>
    <property type="gene ID" value="OB06G15950"/>
</dbReference>
<organism evidence="2">
    <name type="scientific">Oryza brachyantha</name>
    <name type="common">malo sina</name>
    <dbReference type="NCBI Taxonomy" id="4533"/>
    <lineage>
        <taxon>Eukaryota</taxon>
        <taxon>Viridiplantae</taxon>
        <taxon>Streptophyta</taxon>
        <taxon>Embryophyta</taxon>
        <taxon>Tracheophyta</taxon>
        <taxon>Spermatophyta</taxon>
        <taxon>Magnoliopsida</taxon>
        <taxon>Liliopsida</taxon>
        <taxon>Poales</taxon>
        <taxon>Poaceae</taxon>
        <taxon>BOP clade</taxon>
        <taxon>Oryzoideae</taxon>
        <taxon>Oryzeae</taxon>
        <taxon>Oryzinae</taxon>
        <taxon>Oryza</taxon>
    </lineage>
</organism>
<dbReference type="OrthoDB" id="653019at2759"/>
<dbReference type="OMA" id="PDAKFAC"/>
<dbReference type="Proteomes" id="UP000006038">
    <property type="component" value="Chromosome 6"/>
</dbReference>
<dbReference type="Gramene" id="OB06G15950.1">
    <property type="protein sequence ID" value="OB06G15950.1"/>
    <property type="gene ID" value="OB06G15950"/>
</dbReference>
<feature type="transmembrane region" description="Helical" evidence="1">
    <location>
        <begin position="76"/>
        <end position="98"/>
    </location>
</feature>
<evidence type="ECO:0000313" key="2">
    <source>
        <dbReference type="EnsemblPlants" id="OB06G15950.1"/>
    </source>
</evidence>
<feature type="transmembrane region" description="Helical" evidence="1">
    <location>
        <begin position="43"/>
        <end position="64"/>
    </location>
</feature>
<evidence type="ECO:0000256" key="1">
    <source>
        <dbReference type="SAM" id="Phobius"/>
    </source>
</evidence>
<reference evidence="2" key="2">
    <citation type="submission" date="2013-04" db="UniProtKB">
        <authorList>
            <consortium name="EnsemblPlants"/>
        </authorList>
    </citation>
    <scope>IDENTIFICATION</scope>
</reference>